<dbReference type="EMBL" id="JMKJ01000022">
    <property type="protein sequence ID" value="KGG52969.1"/>
    <property type="molecule type" value="Genomic_DNA"/>
</dbReference>
<evidence type="ECO:0000256" key="9">
    <source>
        <dbReference type="ARBA" id="ARBA00023284"/>
    </source>
</evidence>
<name>A0A098VVU2_9MICR</name>
<dbReference type="GO" id="GO:0005743">
    <property type="term" value="C:mitochondrial inner membrane"/>
    <property type="evidence" value="ECO:0007669"/>
    <property type="project" value="UniProtKB-SubCell"/>
</dbReference>
<comment type="subcellular location">
    <subcellularLocation>
        <location evidence="1">Mitochondrion inner membrane</location>
        <topology evidence="1">Single-pass type II membrane protein</topology>
        <orientation evidence="1">Intermembrane side</orientation>
    </subcellularLocation>
</comment>
<evidence type="ECO:0000256" key="5">
    <source>
        <dbReference type="ARBA" id="ARBA00023002"/>
    </source>
</evidence>
<keyword evidence="13" id="KW-1185">Reference proteome</keyword>
<dbReference type="GO" id="GO:0045041">
    <property type="term" value="P:protein import into mitochondrial intermembrane space"/>
    <property type="evidence" value="ECO:0007669"/>
    <property type="project" value="InterPro"/>
</dbReference>
<dbReference type="Proteomes" id="UP000029725">
    <property type="component" value="Unassembled WGS sequence"/>
</dbReference>
<proteinExistence type="predicted"/>
<dbReference type="VEuPathDB" id="MicrosporidiaDB:DI09_11p140"/>
<dbReference type="RefSeq" id="XP_013239396.1">
    <property type="nucleotide sequence ID" value="XM_013383942.1"/>
</dbReference>
<evidence type="ECO:0000313" key="13">
    <source>
        <dbReference type="Proteomes" id="UP000029725"/>
    </source>
</evidence>
<organism evidence="12 13">
    <name type="scientific">Mitosporidium daphniae</name>
    <dbReference type="NCBI Taxonomy" id="1485682"/>
    <lineage>
        <taxon>Eukaryota</taxon>
        <taxon>Fungi</taxon>
        <taxon>Fungi incertae sedis</taxon>
        <taxon>Microsporidia</taxon>
        <taxon>Mitosporidium</taxon>
    </lineage>
</organism>
<dbReference type="AlphaFoldDB" id="A0A098VVU2"/>
<evidence type="ECO:0000256" key="8">
    <source>
        <dbReference type="ARBA" id="ARBA00023157"/>
    </source>
</evidence>
<keyword evidence="4" id="KW-0653">Protein transport</keyword>
<accession>A0A098VVU2</accession>
<keyword evidence="8" id="KW-1015">Disulfide bond</keyword>
<dbReference type="HOGENOM" id="CLU_2184576_0_0_1"/>
<evidence type="ECO:0000256" key="11">
    <source>
        <dbReference type="SAM" id="MobiDB-lite"/>
    </source>
</evidence>
<evidence type="ECO:0000256" key="10">
    <source>
        <dbReference type="ARBA" id="ARBA00033150"/>
    </source>
</evidence>
<protein>
    <recommendedName>
        <fullName evidence="2">Mitochondrial intermembrane space import and assembly protein 40</fullName>
    </recommendedName>
    <alternativeName>
        <fullName evidence="10">Mitochondrial import inner membrane translocase TIM40</fullName>
    </alternativeName>
</protein>
<evidence type="ECO:0000256" key="2">
    <source>
        <dbReference type="ARBA" id="ARBA00013714"/>
    </source>
</evidence>
<keyword evidence="5" id="KW-0560">Oxidoreductase</keyword>
<evidence type="ECO:0000256" key="6">
    <source>
        <dbReference type="ARBA" id="ARBA00023010"/>
    </source>
</evidence>
<feature type="region of interest" description="Disordered" evidence="11">
    <location>
        <begin position="1"/>
        <end position="36"/>
    </location>
</feature>
<dbReference type="GO" id="GO:0015035">
    <property type="term" value="F:protein-disulfide reductase activity"/>
    <property type="evidence" value="ECO:0007669"/>
    <property type="project" value="InterPro"/>
</dbReference>
<dbReference type="OrthoDB" id="7481291at2759"/>
<keyword evidence="7" id="KW-0496">Mitochondrion</keyword>
<dbReference type="PANTHER" id="PTHR21622">
    <property type="entry name" value="COILED-COIL-HELIX-COILED-COIL-HELIX DOMAIN CONTAINING 4"/>
    <property type="match status" value="1"/>
</dbReference>
<evidence type="ECO:0000256" key="4">
    <source>
        <dbReference type="ARBA" id="ARBA00022927"/>
    </source>
</evidence>
<dbReference type="Gene3D" id="1.10.287.2900">
    <property type="match status" value="1"/>
</dbReference>
<gene>
    <name evidence="12" type="ORF">DI09_11p140</name>
</gene>
<sequence length="109" mass="11768">MAHEQMEGSSTLEENGAHTPGPDGSQSTLSTTSAIDPETGEIDWECPCLAEVLKPPCGEAFKAAFSCFVKSTAEPKGEDCLSLFVEMNRCHLAHPEIYAPQEEPSEQEP</sequence>
<dbReference type="InterPro" id="IPR039289">
    <property type="entry name" value="CHCHD4"/>
</dbReference>
<feature type="compositionally biased region" description="Polar residues" evidence="11">
    <location>
        <begin position="24"/>
        <end position="34"/>
    </location>
</feature>
<keyword evidence="6" id="KW-0811">Translocation</keyword>
<comment type="caution">
    <text evidence="12">The sequence shown here is derived from an EMBL/GenBank/DDBJ whole genome shotgun (WGS) entry which is preliminary data.</text>
</comment>
<dbReference type="PROSITE" id="PS51808">
    <property type="entry name" value="CHCH"/>
    <property type="match status" value="1"/>
</dbReference>
<dbReference type="PANTHER" id="PTHR21622:SF0">
    <property type="entry name" value="COILED-COIL-HELIX-COILED-COIL-HELIX DOMAIN CONTAINING 4"/>
    <property type="match status" value="1"/>
</dbReference>
<keyword evidence="9" id="KW-0676">Redox-active center</keyword>
<dbReference type="GO" id="GO:0005758">
    <property type="term" value="C:mitochondrial intermembrane space"/>
    <property type="evidence" value="ECO:0007669"/>
    <property type="project" value="TreeGrafter"/>
</dbReference>
<evidence type="ECO:0000256" key="7">
    <source>
        <dbReference type="ARBA" id="ARBA00023128"/>
    </source>
</evidence>
<dbReference type="GeneID" id="25258122"/>
<evidence type="ECO:0000256" key="1">
    <source>
        <dbReference type="ARBA" id="ARBA00004164"/>
    </source>
</evidence>
<keyword evidence="3" id="KW-0813">Transport</keyword>
<reference evidence="12 13" key="1">
    <citation type="submission" date="2014-04" db="EMBL/GenBank/DDBJ databases">
        <title>A new species of microsporidia sheds light on the evolution of extreme parasitism.</title>
        <authorList>
            <person name="Haag K.L."/>
            <person name="James T.Y."/>
            <person name="Larsson R."/>
            <person name="Schaer T.M."/>
            <person name="Refardt D."/>
            <person name="Pombert J.-F."/>
            <person name="Ebert D."/>
        </authorList>
    </citation>
    <scope>NUCLEOTIDE SEQUENCE [LARGE SCALE GENOMIC DNA]</scope>
    <source>
        <strain evidence="12 13">UGP3</strain>
        <tissue evidence="12">Spores</tissue>
    </source>
</reference>
<evidence type="ECO:0000313" key="12">
    <source>
        <dbReference type="EMBL" id="KGG52969.1"/>
    </source>
</evidence>
<evidence type="ECO:0000256" key="3">
    <source>
        <dbReference type="ARBA" id="ARBA00022448"/>
    </source>
</evidence>